<dbReference type="Gene3D" id="3.30.720.10">
    <property type="entry name" value="Signal recognition particle alu RNA binding heterodimer, srp9/1"/>
    <property type="match status" value="1"/>
</dbReference>
<keyword evidence="4" id="KW-1185">Reference proteome</keyword>
<protein>
    <submittedName>
        <fullName evidence="3">Signal recognition particle protein</fullName>
    </submittedName>
</protein>
<accession>A0A369J9Y2</accession>
<dbReference type="OrthoDB" id="360923at2759"/>
<gene>
    <name evidence="3" type="primary">SRP9</name>
    <name evidence="3" type="ORF">Hypma_000614</name>
</gene>
<dbReference type="GO" id="GO:0008312">
    <property type="term" value="F:7S RNA binding"/>
    <property type="evidence" value="ECO:0007669"/>
    <property type="project" value="InterPro"/>
</dbReference>
<dbReference type="Pfam" id="PF05486">
    <property type="entry name" value="SRP9-21"/>
    <property type="match status" value="1"/>
</dbReference>
<evidence type="ECO:0000313" key="3">
    <source>
        <dbReference type="EMBL" id="RDB18142.1"/>
    </source>
</evidence>
<feature type="compositionally biased region" description="Low complexity" evidence="1">
    <location>
        <begin position="89"/>
        <end position="115"/>
    </location>
</feature>
<dbReference type="PANTHER" id="PTHR12834:SF12">
    <property type="entry name" value="SIGNAL RECOGNITION PARTICLE 9 KDA PROTEIN"/>
    <property type="match status" value="1"/>
</dbReference>
<feature type="region of interest" description="Disordered" evidence="1">
    <location>
        <begin position="89"/>
        <end position="132"/>
    </location>
</feature>
<comment type="caution">
    <text evidence="3">The sequence shown here is derived from an EMBL/GenBank/DDBJ whole genome shotgun (WGS) entry which is preliminary data.</text>
</comment>
<dbReference type="GO" id="GO:0006614">
    <property type="term" value="P:SRP-dependent cotranslational protein targeting to membrane"/>
    <property type="evidence" value="ECO:0007669"/>
    <property type="project" value="InterPro"/>
</dbReference>
<dbReference type="InterPro" id="IPR039432">
    <property type="entry name" value="SRP9_dom"/>
</dbReference>
<feature type="compositionally biased region" description="Basic residues" evidence="1">
    <location>
        <begin position="123"/>
        <end position="132"/>
    </location>
</feature>
<dbReference type="FunFam" id="3.30.720.10:FF:000008">
    <property type="entry name" value="Unplaced genomic scaffold supercont1.11, whole genome shotgun sequence"/>
    <property type="match status" value="1"/>
</dbReference>
<name>A0A369J9Y2_HYPMA</name>
<dbReference type="SUPFAM" id="SSF54762">
    <property type="entry name" value="Signal recognition particle alu RNA binding heterodimer, SRP9/14"/>
    <property type="match status" value="1"/>
</dbReference>
<dbReference type="Proteomes" id="UP000076154">
    <property type="component" value="Unassembled WGS sequence"/>
</dbReference>
<dbReference type="GO" id="GO:0005786">
    <property type="term" value="C:signal recognition particle, endoplasmic reticulum targeting"/>
    <property type="evidence" value="ECO:0007669"/>
    <property type="project" value="TreeGrafter"/>
</dbReference>
<evidence type="ECO:0000256" key="1">
    <source>
        <dbReference type="SAM" id="MobiDB-lite"/>
    </source>
</evidence>
<organism evidence="3 4">
    <name type="scientific">Hypsizygus marmoreus</name>
    <name type="common">White beech mushroom</name>
    <name type="synonym">Agaricus marmoreus</name>
    <dbReference type="NCBI Taxonomy" id="39966"/>
    <lineage>
        <taxon>Eukaryota</taxon>
        <taxon>Fungi</taxon>
        <taxon>Dikarya</taxon>
        <taxon>Basidiomycota</taxon>
        <taxon>Agaricomycotina</taxon>
        <taxon>Agaricomycetes</taxon>
        <taxon>Agaricomycetidae</taxon>
        <taxon>Agaricales</taxon>
        <taxon>Tricholomatineae</taxon>
        <taxon>Lyophyllaceae</taxon>
        <taxon>Hypsizygus</taxon>
    </lineage>
</organism>
<sequence length="132" mass="14537">MVYIHSWQEYQDAAEALYAKSPNTARYCVKWRSSEGKLVLKITDNTTCIKFKTYSSIFLNRFEALNLSLMQKMQNKHAVVPVPPVSVPAVASTPAPARESTPIPPTSTITPTSTPVAAQGGVTKKKAKKKKK</sequence>
<evidence type="ECO:0000259" key="2">
    <source>
        <dbReference type="Pfam" id="PF05486"/>
    </source>
</evidence>
<dbReference type="InterPro" id="IPR009018">
    <property type="entry name" value="Signal_recog_particle_SRP9/14"/>
</dbReference>
<dbReference type="InterPro" id="IPR039914">
    <property type="entry name" value="SRP9-like"/>
</dbReference>
<feature type="domain" description="SRP9" evidence="2">
    <location>
        <begin position="5"/>
        <end position="73"/>
    </location>
</feature>
<reference evidence="3" key="1">
    <citation type="submission" date="2018-04" db="EMBL/GenBank/DDBJ databases">
        <title>Whole genome sequencing of Hypsizygus marmoreus.</title>
        <authorList>
            <person name="Choi I.-G."/>
            <person name="Min B."/>
            <person name="Kim J.-G."/>
            <person name="Kim S."/>
            <person name="Oh Y.-L."/>
            <person name="Kong W.-S."/>
            <person name="Park H."/>
            <person name="Jeong J."/>
            <person name="Song E.-S."/>
        </authorList>
    </citation>
    <scope>NUCLEOTIDE SEQUENCE [LARGE SCALE GENOMIC DNA]</scope>
    <source>
        <strain evidence="3">51987-8</strain>
    </source>
</reference>
<dbReference type="InParanoid" id="A0A369J9Y2"/>
<dbReference type="EMBL" id="LUEZ02000106">
    <property type="protein sequence ID" value="RDB18142.1"/>
    <property type="molecule type" value="Genomic_DNA"/>
</dbReference>
<dbReference type="STRING" id="39966.A0A369J9Y2"/>
<dbReference type="AlphaFoldDB" id="A0A369J9Y2"/>
<evidence type="ECO:0000313" key="4">
    <source>
        <dbReference type="Proteomes" id="UP000076154"/>
    </source>
</evidence>
<dbReference type="PANTHER" id="PTHR12834">
    <property type="entry name" value="SIGNAL RECOGNITION PARTICLE 9 KDA PROTEIN"/>
    <property type="match status" value="1"/>
</dbReference>
<proteinExistence type="predicted"/>